<keyword evidence="5 6" id="KW-0472">Membrane</keyword>
<dbReference type="OrthoDB" id="7359894at2"/>
<evidence type="ECO:0000256" key="2">
    <source>
        <dbReference type="ARBA" id="ARBA00022475"/>
    </source>
</evidence>
<proteinExistence type="predicted"/>
<dbReference type="Proteomes" id="UP000194450">
    <property type="component" value="Unassembled WGS sequence"/>
</dbReference>
<name>A0A1Y6EQ14_9GAMM</name>
<evidence type="ECO:0000313" key="9">
    <source>
        <dbReference type="Proteomes" id="UP000194450"/>
    </source>
</evidence>
<gene>
    <name evidence="8" type="ORF">SAMN06297229_1101</name>
</gene>
<evidence type="ECO:0000256" key="1">
    <source>
        <dbReference type="ARBA" id="ARBA00004162"/>
    </source>
</evidence>
<keyword evidence="4 6" id="KW-1133">Transmembrane helix</keyword>
<feature type="domain" description="Phage shock protein PspC N-terminal" evidence="7">
    <location>
        <begin position="8"/>
        <end position="65"/>
    </location>
</feature>
<protein>
    <submittedName>
        <fullName evidence="8">Phage shock protein C (PspC) family protein</fullName>
    </submittedName>
</protein>
<evidence type="ECO:0000256" key="3">
    <source>
        <dbReference type="ARBA" id="ARBA00022692"/>
    </source>
</evidence>
<comment type="subcellular location">
    <subcellularLocation>
        <location evidence="1">Cell membrane</location>
        <topology evidence="1">Single-pass membrane protein</topology>
    </subcellularLocation>
</comment>
<dbReference type="PANTHER" id="PTHR33885:SF3">
    <property type="entry name" value="PHAGE SHOCK PROTEIN C"/>
    <property type="match status" value="1"/>
</dbReference>
<dbReference type="AlphaFoldDB" id="A0A1Y6EQ14"/>
<dbReference type="PANTHER" id="PTHR33885">
    <property type="entry name" value="PHAGE SHOCK PROTEIN C"/>
    <property type="match status" value="1"/>
</dbReference>
<keyword evidence="2" id="KW-1003">Cell membrane</keyword>
<organism evidence="8 9">
    <name type="scientific">Pseudidiomarina planktonica</name>
    <dbReference type="NCBI Taxonomy" id="1323738"/>
    <lineage>
        <taxon>Bacteria</taxon>
        <taxon>Pseudomonadati</taxon>
        <taxon>Pseudomonadota</taxon>
        <taxon>Gammaproteobacteria</taxon>
        <taxon>Alteromonadales</taxon>
        <taxon>Idiomarinaceae</taxon>
        <taxon>Pseudidiomarina</taxon>
    </lineage>
</organism>
<dbReference type="Pfam" id="PF04024">
    <property type="entry name" value="PspC"/>
    <property type="match status" value="1"/>
</dbReference>
<keyword evidence="9" id="KW-1185">Reference proteome</keyword>
<dbReference type="NCBIfam" id="TIGR02978">
    <property type="entry name" value="phageshock_pspC"/>
    <property type="match status" value="1"/>
</dbReference>
<keyword evidence="3 6" id="KW-0812">Transmembrane</keyword>
<reference evidence="9" key="1">
    <citation type="submission" date="2017-04" db="EMBL/GenBank/DDBJ databases">
        <authorList>
            <person name="Varghese N."/>
            <person name="Submissions S."/>
        </authorList>
    </citation>
    <scope>NUCLEOTIDE SEQUENCE [LARGE SCALE GENOMIC DNA]</scope>
</reference>
<evidence type="ECO:0000259" key="7">
    <source>
        <dbReference type="Pfam" id="PF04024"/>
    </source>
</evidence>
<feature type="transmembrane region" description="Helical" evidence="6">
    <location>
        <begin position="35"/>
        <end position="63"/>
    </location>
</feature>
<dbReference type="GO" id="GO:0005886">
    <property type="term" value="C:plasma membrane"/>
    <property type="evidence" value="ECO:0007669"/>
    <property type="project" value="UniProtKB-SubCell"/>
</dbReference>
<sequence>MSNETKKRTLYRSPGKGKLAGVCAGVAEYLGVEIWIVRVAFITGLVFSTGFFAVVYAAGWLILDKKPGETGNNGGLHSPVELKTKVYQAGEPPKRAFQDISQELTELETKLRRMEKYVTSNEFQLNRELNRL</sequence>
<dbReference type="InterPro" id="IPR007168">
    <property type="entry name" value="Phageshock_PspC_N"/>
</dbReference>
<evidence type="ECO:0000256" key="5">
    <source>
        <dbReference type="ARBA" id="ARBA00023136"/>
    </source>
</evidence>
<dbReference type="EMBL" id="FXWH01000001">
    <property type="protein sequence ID" value="SMQ64778.1"/>
    <property type="molecule type" value="Genomic_DNA"/>
</dbReference>
<evidence type="ECO:0000256" key="6">
    <source>
        <dbReference type="SAM" id="Phobius"/>
    </source>
</evidence>
<dbReference type="RefSeq" id="WP_086434211.1">
    <property type="nucleotide sequence ID" value="NZ_FXWH01000001.1"/>
</dbReference>
<dbReference type="InterPro" id="IPR014320">
    <property type="entry name" value="Phageshock_PspC"/>
</dbReference>
<evidence type="ECO:0000256" key="4">
    <source>
        <dbReference type="ARBA" id="ARBA00022989"/>
    </source>
</evidence>
<dbReference type="InterPro" id="IPR052027">
    <property type="entry name" value="PspC"/>
</dbReference>
<accession>A0A1Y6EQ14</accession>
<evidence type="ECO:0000313" key="8">
    <source>
        <dbReference type="EMBL" id="SMQ64778.1"/>
    </source>
</evidence>